<dbReference type="InterPro" id="IPR001845">
    <property type="entry name" value="HTH_ArsR_DNA-bd_dom"/>
</dbReference>
<evidence type="ECO:0000259" key="1">
    <source>
        <dbReference type="Pfam" id="PF01022"/>
    </source>
</evidence>
<dbReference type="Gene3D" id="1.10.10.10">
    <property type="entry name" value="Winged helix-like DNA-binding domain superfamily/Winged helix DNA-binding domain"/>
    <property type="match status" value="1"/>
</dbReference>
<proteinExistence type="predicted"/>
<dbReference type="Proteomes" id="UP000178935">
    <property type="component" value="Unassembled WGS sequence"/>
</dbReference>
<dbReference type="GO" id="GO:0003700">
    <property type="term" value="F:DNA-binding transcription factor activity"/>
    <property type="evidence" value="ECO:0007669"/>
    <property type="project" value="InterPro"/>
</dbReference>
<protein>
    <recommendedName>
        <fullName evidence="1">HTH arsR-type domain-containing protein</fullName>
    </recommendedName>
</protein>
<dbReference type="AlphaFoldDB" id="A0A1G2JKV9"/>
<sequence length="102" mass="11676">MENKKTPKQMERNFKGVANHRRIEILLLVSQSENITLSQITEILKCNIKTISEHTKKLVNAGLLNKNYTGDGAVRHSLSPYGKIFIKFIESFQKETSQSKNK</sequence>
<dbReference type="SUPFAM" id="SSF46785">
    <property type="entry name" value="Winged helix' DNA-binding domain"/>
    <property type="match status" value="1"/>
</dbReference>
<gene>
    <name evidence="2" type="ORF">A2561_03650</name>
</gene>
<dbReference type="EMBL" id="MHPU01000039">
    <property type="protein sequence ID" value="OGZ87759.1"/>
    <property type="molecule type" value="Genomic_DNA"/>
</dbReference>
<comment type="caution">
    <text evidence="2">The sequence shown here is derived from an EMBL/GenBank/DDBJ whole genome shotgun (WGS) entry which is preliminary data.</text>
</comment>
<dbReference type="InterPro" id="IPR036388">
    <property type="entry name" value="WH-like_DNA-bd_sf"/>
</dbReference>
<dbReference type="Pfam" id="PF01022">
    <property type="entry name" value="HTH_5"/>
    <property type="match status" value="1"/>
</dbReference>
<reference evidence="2 3" key="1">
    <citation type="journal article" date="2016" name="Nat. Commun.">
        <title>Thousands of microbial genomes shed light on interconnected biogeochemical processes in an aquifer system.</title>
        <authorList>
            <person name="Anantharaman K."/>
            <person name="Brown C.T."/>
            <person name="Hug L.A."/>
            <person name="Sharon I."/>
            <person name="Castelle C.J."/>
            <person name="Probst A.J."/>
            <person name="Thomas B.C."/>
            <person name="Singh A."/>
            <person name="Wilkins M.J."/>
            <person name="Karaoz U."/>
            <person name="Brodie E.L."/>
            <person name="Williams K.H."/>
            <person name="Hubbard S.S."/>
            <person name="Banfield J.F."/>
        </authorList>
    </citation>
    <scope>NUCLEOTIDE SEQUENCE [LARGE SCALE GENOMIC DNA]</scope>
</reference>
<feature type="domain" description="HTH arsR-type" evidence="1">
    <location>
        <begin position="21"/>
        <end position="66"/>
    </location>
</feature>
<organism evidence="2 3">
    <name type="scientific">Candidatus Staskawiczbacteria bacterium RIFOXYD1_FULL_32_13</name>
    <dbReference type="NCBI Taxonomy" id="1802234"/>
    <lineage>
        <taxon>Bacteria</taxon>
        <taxon>Candidatus Staskawicziibacteriota</taxon>
    </lineage>
</organism>
<evidence type="ECO:0000313" key="2">
    <source>
        <dbReference type="EMBL" id="OGZ87759.1"/>
    </source>
</evidence>
<dbReference type="InterPro" id="IPR036390">
    <property type="entry name" value="WH_DNA-bd_sf"/>
</dbReference>
<dbReference type="CDD" id="cd00090">
    <property type="entry name" value="HTH_ARSR"/>
    <property type="match status" value="1"/>
</dbReference>
<evidence type="ECO:0000313" key="3">
    <source>
        <dbReference type="Proteomes" id="UP000178935"/>
    </source>
</evidence>
<dbReference type="InterPro" id="IPR011991">
    <property type="entry name" value="ArsR-like_HTH"/>
</dbReference>
<name>A0A1G2JKV9_9BACT</name>
<accession>A0A1G2JKV9</accession>